<sequence>MKRNKQASECVTKPIKLLICGVGHIPQLS</sequence>
<reference evidence="1" key="1">
    <citation type="submission" date="2014-11" db="EMBL/GenBank/DDBJ databases">
        <authorList>
            <person name="Amaro Gonzalez C."/>
        </authorList>
    </citation>
    <scope>NUCLEOTIDE SEQUENCE</scope>
</reference>
<name>A0A0E9V4X5_ANGAN</name>
<protein>
    <submittedName>
        <fullName evidence="1">Uncharacterized protein</fullName>
    </submittedName>
</protein>
<organism evidence="1">
    <name type="scientific">Anguilla anguilla</name>
    <name type="common">European freshwater eel</name>
    <name type="synonym">Muraena anguilla</name>
    <dbReference type="NCBI Taxonomy" id="7936"/>
    <lineage>
        <taxon>Eukaryota</taxon>
        <taxon>Metazoa</taxon>
        <taxon>Chordata</taxon>
        <taxon>Craniata</taxon>
        <taxon>Vertebrata</taxon>
        <taxon>Euteleostomi</taxon>
        <taxon>Actinopterygii</taxon>
        <taxon>Neopterygii</taxon>
        <taxon>Teleostei</taxon>
        <taxon>Anguilliformes</taxon>
        <taxon>Anguillidae</taxon>
        <taxon>Anguilla</taxon>
    </lineage>
</organism>
<reference evidence="1" key="2">
    <citation type="journal article" date="2015" name="Fish Shellfish Immunol.">
        <title>Early steps in the European eel (Anguilla anguilla)-Vibrio vulnificus interaction in the gills: Role of the RtxA13 toxin.</title>
        <authorList>
            <person name="Callol A."/>
            <person name="Pajuelo D."/>
            <person name="Ebbesson L."/>
            <person name="Teles M."/>
            <person name="MacKenzie S."/>
            <person name="Amaro C."/>
        </authorList>
    </citation>
    <scope>NUCLEOTIDE SEQUENCE</scope>
</reference>
<proteinExistence type="predicted"/>
<accession>A0A0E9V4X5</accession>
<evidence type="ECO:0000313" key="1">
    <source>
        <dbReference type="EMBL" id="JAH72495.1"/>
    </source>
</evidence>
<dbReference type="EMBL" id="GBXM01036082">
    <property type="protein sequence ID" value="JAH72495.1"/>
    <property type="molecule type" value="Transcribed_RNA"/>
</dbReference>
<dbReference type="AlphaFoldDB" id="A0A0E9V4X5"/>